<dbReference type="AlphaFoldDB" id="A0A4R5BI68"/>
<protein>
    <submittedName>
        <fullName evidence="1">DUF4360 domain-containing protein</fullName>
    </submittedName>
</protein>
<organism evidence="1 2">
    <name type="scientific">Actinomadura rubrisoli</name>
    <dbReference type="NCBI Taxonomy" id="2530368"/>
    <lineage>
        <taxon>Bacteria</taxon>
        <taxon>Bacillati</taxon>
        <taxon>Actinomycetota</taxon>
        <taxon>Actinomycetes</taxon>
        <taxon>Streptosporangiales</taxon>
        <taxon>Thermomonosporaceae</taxon>
        <taxon>Actinomadura</taxon>
    </lineage>
</organism>
<feature type="non-terminal residue" evidence="1">
    <location>
        <position position="1"/>
    </location>
</feature>
<proteinExistence type="predicted"/>
<dbReference type="OrthoDB" id="3432025at2"/>
<dbReference type="EMBL" id="SMKU01000100">
    <property type="protein sequence ID" value="TDD84610.1"/>
    <property type="molecule type" value="Genomic_DNA"/>
</dbReference>
<dbReference type="Proteomes" id="UP000294513">
    <property type="component" value="Unassembled WGS sequence"/>
</dbReference>
<evidence type="ECO:0000313" key="1">
    <source>
        <dbReference type="EMBL" id="TDD84610.1"/>
    </source>
</evidence>
<evidence type="ECO:0000313" key="2">
    <source>
        <dbReference type="Proteomes" id="UP000294513"/>
    </source>
</evidence>
<gene>
    <name evidence="1" type="ORF">E1298_19850</name>
</gene>
<keyword evidence="2" id="KW-1185">Reference proteome</keyword>
<comment type="caution">
    <text evidence="1">The sequence shown here is derived from an EMBL/GenBank/DDBJ whole genome shotgun (WGS) entry which is preliminary data.</text>
</comment>
<name>A0A4R5BI68_9ACTN</name>
<reference evidence="1 2" key="1">
    <citation type="submission" date="2019-03" db="EMBL/GenBank/DDBJ databases">
        <title>Draft genome sequences of novel Actinobacteria.</title>
        <authorList>
            <person name="Sahin N."/>
            <person name="Ay H."/>
            <person name="Saygin H."/>
        </authorList>
    </citation>
    <scope>NUCLEOTIDE SEQUENCE [LARGE SCALE GENOMIC DNA]</scope>
    <source>
        <strain evidence="1 2">H3C3</strain>
    </source>
</reference>
<dbReference type="Pfam" id="PF14273">
    <property type="entry name" value="DUF4360"/>
    <property type="match status" value="1"/>
</dbReference>
<dbReference type="RefSeq" id="WP_131895366.1">
    <property type="nucleotide sequence ID" value="NZ_SMKU01000100.1"/>
</dbReference>
<sequence length="171" mass="18507">GVTVEIATINGSGCSAGAMAVSLDQNLALTVRSAGYRAQAGGTSLPADAQKRCQISMRLHVPQGYTYAFQETEHSGSAQLEPGAIGVLKIQHYFQGMPQSTPTSHTLRGPYSGGWQITGKSPELIYKPCGEERNFNIATELRVDPGTSDPSKTSSMDFDRSTYRFDWKRCP</sequence>
<dbReference type="PANTHER" id="PTHR38847">
    <property type="match status" value="1"/>
</dbReference>
<accession>A0A4R5BI68</accession>
<dbReference type="InterPro" id="IPR025649">
    <property type="entry name" value="DUF4360"/>
</dbReference>
<dbReference type="PANTHER" id="PTHR38847:SF1">
    <property type="entry name" value="PSEUDOURIDINE SYNTHASE RSUA_RLUA-LIKE DOMAIN-CONTAINING PROTEIN"/>
    <property type="match status" value="1"/>
</dbReference>